<protein>
    <submittedName>
        <fullName evidence="3">Uncharacterized protein</fullName>
    </submittedName>
</protein>
<evidence type="ECO:0000313" key="4">
    <source>
        <dbReference type="Proteomes" id="UP000653305"/>
    </source>
</evidence>
<keyword evidence="2" id="KW-0812">Transmembrane</keyword>
<reference evidence="3" key="1">
    <citation type="submission" date="2020-07" db="EMBL/GenBank/DDBJ databases">
        <title>Ethylene signaling mediates host invasion by parasitic plants.</title>
        <authorList>
            <person name="Yoshida S."/>
        </authorList>
    </citation>
    <scope>NUCLEOTIDE SEQUENCE</scope>
    <source>
        <strain evidence="3">Okayama</strain>
    </source>
</reference>
<keyword evidence="2" id="KW-1133">Transmembrane helix</keyword>
<evidence type="ECO:0000256" key="1">
    <source>
        <dbReference type="SAM" id="MobiDB-lite"/>
    </source>
</evidence>
<gene>
    <name evidence="3" type="ORF">PHJA_002445900</name>
</gene>
<accession>A0A830CT13</accession>
<keyword evidence="2" id="KW-0472">Membrane</keyword>
<feature type="compositionally biased region" description="Acidic residues" evidence="1">
    <location>
        <begin position="155"/>
        <end position="166"/>
    </location>
</feature>
<dbReference type="PANTHER" id="PTHR34947">
    <property type="entry name" value="TRANSMEMBRANE PROTEIN"/>
    <property type="match status" value="1"/>
</dbReference>
<feature type="transmembrane region" description="Helical" evidence="2">
    <location>
        <begin position="74"/>
        <end position="93"/>
    </location>
</feature>
<feature type="transmembrane region" description="Helical" evidence="2">
    <location>
        <begin position="30"/>
        <end position="54"/>
    </location>
</feature>
<feature type="region of interest" description="Disordered" evidence="1">
    <location>
        <begin position="144"/>
        <end position="169"/>
    </location>
</feature>
<dbReference type="PANTHER" id="PTHR34947:SF2">
    <property type="entry name" value="TRANSMEMBRANE PROTEIN"/>
    <property type="match status" value="1"/>
</dbReference>
<evidence type="ECO:0000313" key="3">
    <source>
        <dbReference type="EMBL" id="GFQ03021.1"/>
    </source>
</evidence>
<evidence type="ECO:0000256" key="2">
    <source>
        <dbReference type="SAM" id="Phobius"/>
    </source>
</evidence>
<sequence>MVYYNEYHHNINSAMNHSDKFYYLKRITQILLTLSVFSFLISQPSLAPFLVNSYHYFASNFTIKLFTYTTERNYIFLLCNGILVLIIQTSGLITKITPVKFLSTNYSKGHVEELVDHGEPRSANIVNIKLEVFEEKAEIDCIDNPSQEIEKSENQEEEEEVDEGLSTDELNKKCEEFIKKMKQEIQGFSNMM</sequence>
<dbReference type="OrthoDB" id="1727102at2759"/>
<proteinExistence type="predicted"/>
<name>A0A830CT13_9LAMI</name>
<dbReference type="Proteomes" id="UP000653305">
    <property type="component" value="Unassembled WGS sequence"/>
</dbReference>
<dbReference type="AlphaFoldDB" id="A0A830CT13"/>
<organism evidence="3 4">
    <name type="scientific">Phtheirospermum japonicum</name>
    <dbReference type="NCBI Taxonomy" id="374723"/>
    <lineage>
        <taxon>Eukaryota</taxon>
        <taxon>Viridiplantae</taxon>
        <taxon>Streptophyta</taxon>
        <taxon>Embryophyta</taxon>
        <taxon>Tracheophyta</taxon>
        <taxon>Spermatophyta</taxon>
        <taxon>Magnoliopsida</taxon>
        <taxon>eudicotyledons</taxon>
        <taxon>Gunneridae</taxon>
        <taxon>Pentapetalae</taxon>
        <taxon>asterids</taxon>
        <taxon>lamiids</taxon>
        <taxon>Lamiales</taxon>
        <taxon>Orobanchaceae</taxon>
        <taxon>Orobanchaceae incertae sedis</taxon>
        <taxon>Phtheirospermum</taxon>
    </lineage>
</organism>
<keyword evidence="4" id="KW-1185">Reference proteome</keyword>
<dbReference type="EMBL" id="BMAC01000794">
    <property type="protein sequence ID" value="GFQ03021.1"/>
    <property type="molecule type" value="Genomic_DNA"/>
</dbReference>
<comment type="caution">
    <text evidence="3">The sequence shown here is derived from an EMBL/GenBank/DDBJ whole genome shotgun (WGS) entry which is preliminary data.</text>
</comment>